<protein>
    <submittedName>
        <fullName evidence="1">Transposase, ISSsu4, authentic frameshift</fullName>
    </submittedName>
</protein>
<dbReference type="EMBL" id="CMWB01000037">
    <property type="protein sequence ID" value="CKJ26762.1"/>
    <property type="molecule type" value="Genomic_DNA"/>
</dbReference>
<dbReference type="Proteomes" id="UP000045541">
    <property type="component" value="Unassembled WGS sequence"/>
</dbReference>
<reference evidence="2 4" key="1">
    <citation type="submission" date="2015-03" db="EMBL/GenBank/DDBJ databases">
        <authorList>
            <person name="Murphy D."/>
        </authorList>
    </citation>
    <scope>NUCLEOTIDE SEQUENCE [LARGE SCALE GENOMIC DNA]</scope>
    <source>
        <strain evidence="2 4">SMRU1708</strain>
    </source>
</reference>
<organism evidence="1 3">
    <name type="scientific">Streptococcus pneumoniae</name>
    <dbReference type="NCBI Taxonomy" id="1313"/>
    <lineage>
        <taxon>Bacteria</taxon>
        <taxon>Bacillati</taxon>
        <taxon>Bacillota</taxon>
        <taxon>Bacilli</taxon>
        <taxon>Lactobacillales</taxon>
        <taxon>Streptococcaceae</taxon>
        <taxon>Streptococcus</taxon>
    </lineage>
</organism>
<reference evidence="1 3" key="2">
    <citation type="submission" date="2015-03" db="EMBL/GenBank/DDBJ databases">
        <authorList>
            <consortium name="Pathogen Informatics"/>
            <person name="Murphy D."/>
        </authorList>
    </citation>
    <scope>NUCLEOTIDE SEQUENCE [LARGE SCALE GENOMIC DNA]</scope>
    <source>
        <strain evidence="1 3">0310</strain>
    </source>
</reference>
<evidence type="ECO:0000313" key="2">
    <source>
        <dbReference type="EMBL" id="COR60105.1"/>
    </source>
</evidence>
<accession>A0A0B4ZLH1</accession>
<dbReference type="EMBL" id="CRVC01000012">
    <property type="protein sequence ID" value="COR60105.1"/>
    <property type="molecule type" value="Genomic_DNA"/>
</dbReference>
<evidence type="ECO:0000313" key="3">
    <source>
        <dbReference type="Proteomes" id="UP000045541"/>
    </source>
</evidence>
<evidence type="ECO:0000313" key="4">
    <source>
        <dbReference type="Proteomes" id="UP000046095"/>
    </source>
</evidence>
<name>A0A0B4ZLH1_STREE</name>
<evidence type="ECO:0000313" key="1">
    <source>
        <dbReference type="EMBL" id="CKJ26762.1"/>
    </source>
</evidence>
<sequence length="57" mass="6536">MAQKAHSLSYTKWMCSITLCSPLGIDEQSFIINIEVVWEKYFIACVVIKVLKLSRVT</sequence>
<dbReference type="Proteomes" id="UP000046095">
    <property type="component" value="Unassembled WGS sequence"/>
</dbReference>
<dbReference type="AlphaFoldDB" id="A0A0B4ZLH1"/>
<gene>
    <name evidence="2" type="ORF">ERS021218_01138</name>
    <name evidence="1" type="ORF">ERS096071_01742</name>
</gene>
<proteinExistence type="predicted"/>